<accession>A0ABY3VP86</accession>
<name>A0ABY3VP86_9MYCO</name>
<evidence type="ECO:0000313" key="2">
    <source>
        <dbReference type="Proteomes" id="UP001055336"/>
    </source>
</evidence>
<proteinExistence type="predicted"/>
<dbReference type="InterPro" id="IPR029063">
    <property type="entry name" value="SAM-dependent_MTases_sf"/>
</dbReference>
<dbReference type="EMBL" id="CP092488">
    <property type="protein sequence ID" value="UMB69017.1"/>
    <property type="molecule type" value="Genomic_DNA"/>
</dbReference>
<evidence type="ECO:0000313" key="1">
    <source>
        <dbReference type="EMBL" id="UMB69017.1"/>
    </source>
</evidence>
<gene>
    <name evidence="1" type="ORF">MKK62_21985</name>
</gene>
<keyword evidence="1" id="KW-0808">Transferase</keyword>
<dbReference type="Proteomes" id="UP001055336">
    <property type="component" value="Chromosome"/>
</dbReference>
<dbReference type="Pfam" id="PF13578">
    <property type="entry name" value="Methyltransf_24"/>
    <property type="match status" value="1"/>
</dbReference>
<dbReference type="Gene3D" id="3.40.50.150">
    <property type="entry name" value="Vaccinia Virus protein VP39"/>
    <property type="match status" value="1"/>
</dbReference>
<organism evidence="1 2">
    <name type="scientific">Mycobacterium paraterrae</name>
    <dbReference type="NCBI Taxonomy" id="577492"/>
    <lineage>
        <taxon>Bacteria</taxon>
        <taxon>Bacillati</taxon>
        <taxon>Actinomycetota</taxon>
        <taxon>Actinomycetes</taxon>
        <taxon>Mycobacteriales</taxon>
        <taxon>Mycobacteriaceae</taxon>
        <taxon>Mycobacterium</taxon>
    </lineage>
</organism>
<dbReference type="GO" id="GO:0008168">
    <property type="term" value="F:methyltransferase activity"/>
    <property type="evidence" value="ECO:0007669"/>
    <property type="project" value="UniProtKB-KW"/>
</dbReference>
<reference evidence="1" key="1">
    <citation type="submission" date="2022-08" db="EMBL/GenBank/DDBJ databases">
        <title>Whole genome sequencing of non-tuberculosis mycobacteria type-strains.</title>
        <authorList>
            <person name="Igarashi Y."/>
            <person name="Osugi A."/>
            <person name="Mitarai S."/>
        </authorList>
    </citation>
    <scope>NUCLEOTIDE SEQUENCE</scope>
    <source>
        <strain evidence="1">DSM 45127</strain>
    </source>
</reference>
<keyword evidence="1" id="KW-0489">Methyltransferase</keyword>
<dbReference type="RefSeq" id="WP_240260750.1">
    <property type="nucleotide sequence ID" value="NZ_CP092488.2"/>
</dbReference>
<dbReference type="SUPFAM" id="SSF53335">
    <property type="entry name" value="S-adenosyl-L-methionine-dependent methyltransferases"/>
    <property type="match status" value="1"/>
</dbReference>
<protein>
    <submittedName>
        <fullName evidence="1">Class I SAM-dependent methyltransferase</fullName>
    </submittedName>
</protein>
<sequence length="264" mass="30123">MDLPEIERIWNQHSRPSYWPVTADEMDYIQDLIKQHRPASFIEIGTASGLSGGLICLLLDEYDGKRFVTVDSDKTFFGDNTKENGFLLEPIYPGGKVEVSYLPLTIAADVPSMGETFDMAFVDACHQHPWPLIDTLCLYPVMGGSKVVVQHDLNLYRFQTDKIYGIGPKYLYDQFPHIYRDRSTKLGINLPGWDNYGNIYSVSLDLPIARMEQIAKDGFAIPWSLAYTIPESRLDAIRTVFRTYYDPSLVAVFDKCVDKFNRPI</sequence>
<keyword evidence="2" id="KW-1185">Reference proteome</keyword>
<dbReference type="GO" id="GO:0032259">
    <property type="term" value="P:methylation"/>
    <property type="evidence" value="ECO:0007669"/>
    <property type="project" value="UniProtKB-KW"/>
</dbReference>